<dbReference type="Proteomes" id="UP001177140">
    <property type="component" value="Unassembled WGS sequence"/>
</dbReference>
<evidence type="ECO:0000256" key="11">
    <source>
        <dbReference type="ARBA" id="ARBA00023173"/>
    </source>
</evidence>
<dbReference type="InterPro" id="IPR002251">
    <property type="entry name" value="Cl_channel_pln"/>
</dbReference>
<dbReference type="SUPFAM" id="SSF81340">
    <property type="entry name" value="Clc chloride channel"/>
    <property type="match status" value="1"/>
</dbReference>
<evidence type="ECO:0000256" key="1">
    <source>
        <dbReference type="ARBA" id="ARBA00004141"/>
    </source>
</evidence>
<evidence type="ECO:0000256" key="14">
    <source>
        <dbReference type="RuleBase" id="RU361221"/>
    </source>
</evidence>
<keyword evidence="7 14" id="KW-1133">Transmembrane helix</keyword>
<comment type="caution">
    <text evidence="16">The sequence shown here is derived from an EMBL/GenBank/DDBJ whole genome shotgun (WGS) entry which is preliminary data.</text>
</comment>
<dbReference type="CDD" id="cd04591">
    <property type="entry name" value="CBS_pair_voltage-gated_CLC_euk_bac"/>
    <property type="match status" value="1"/>
</dbReference>
<evidence type="ECO:0000313" key="17">
    <source>
        <dbReference type="Proteomes" id="UP001177140"/>
    </source>
</evidence>
<evidence type="ECO:0000256" key="7">
    <source>
        <dbReference type="ARBA" id="ARBA00022989"/>
    </source>
</evidence>
<comment type="subcellular location">
    <subcellularLocation>
        <location evidence="1 14">Membrane</location>
        <topology evidence="1 14">Multi-pass membrane protein</topology>
    </subcellularLocation>
</comment>
<feature type="transmembrane region" description="Helical" evidence="14">
    <location>
        <begin position="322"/>
        <end position="343"/>
    </location>
</feature>
<dbReference type="InterPro" id="IPR000644">
    <property type="entry name" value="CBS_dom"/>
</dbReference>
<feature type="transmembrane region" description="Helical" evidence="14">
    <location>
        <begin position="235"/>
        <end position="258"/>
    </location>
</feature>
<evidence type="ECO:0000256" key="10">
    <source>
        <dbReference type="ARBA" id="ARBA00023136"/>
    </source>
</evidence>
<keyword evidence="10 14" id="KW-0472">Membrane</keyword>
<keyword evidence="6" id="KW-0851">Voltage-gated channel</keyword>
<dbReference type="PROSITE" id="PS51371">
    <property type="entry name" value="CBS"/>
    <property type="match status" value="1"/>
</dbReference>
<organism evidence="16 17">
    <name type="scientific">Papaver nudicaule</name>
    <name type="common">Iceland poppy</name>
    <dbReference type="NCBI Taxonomy" id="74823"/>
    <lineage>
        <taxon>Eukaryota</taxon>
        <taxon>Viridiplantae</taxon>
        <taxon>Streptophyta</taxon>
        <taxon>Embryophyta</taxon>
        <taxon>Tracheophyta</taxon>
        <taxon>Spermatophyta</taxon>
        <taxon>Magnoliopsida</taxon>
        <taxon>Ranunculales</taxon>
        <taxon>Papaveraceae</taxon>
        <taxon>Papaveroideae</taxon>
        <taxon>Papaver</taxon>
    </lineage>
</organism>
<dbReference type="EMBL" id="JAJJMA010220820">
    <property type="protein sequence ID" value="MCL7041170.1"/>
    <property type="molecule type" value="Genomic_DNA"/>
</dbReference>
<dbReference type="CDD" id="cd03685">
    <property type="entry name" value="ClC_6_like"/>
    <property type="match status" value="1"/>
</dbReference>
<feature type="transmembrane region" description="Helical" evidence="14">
    <location>
        <begin position="270"/>
        <end position="289"/>
    </location>
</feature>
<evidence type="ECO:0000256" key="4">
    <source>
        <dbReference type="ARBA" id="ARBA00022692"/>
    </source>
</evidence>
<feature type="non-terminal residue" evidence="16">
    <location>
        <position position="1"/>
    </location>
</feature>
<evidence type="ECO:0000256" key="3">
    <source>
        <dbReference type="ARBA" id="ARBA00022448"/>
    </source>
</evidence>
<dbReference type="FunFam" id="1.10.3080.10:FF:000004">
    <property type="entry name" value="Chloride channel ClC3"/>
    <property type="match status" value="1"/>
</dbReference>
<dbReference type="GO" id="GO:0034707">
    <property type="term" value="C:chloride channel complex"/>
    <property type="evidence" value="ECO:0007669"/>
    <property type="project" value="UniProtKB-KW"/>
</dbReference>
<feature type="transmembrane region" description="Helical" evidence="14">
    <location>
        <begin position="453"/>
        <end position="471"/>
    </location>
</feature>
<keyword evidence="9 13" id="KW-0129">CBS domain</keyword>
<reference evidence="16" key="1">
    <citation type="submission" date="2022-03" db="EMBL/GenBank/DDBJ databases">
        <title>A functionally conserved STORR gene fusion in Papaver species that diverged 16.8 million years ago.</title>
        <authorList>
            <person name="Catania T."/>
        </authorList>
    </citation>
    <scope>NUCLEOTIDE SEQUENCE</scope>
    <source>
        <strain evidence="16">S-191538</strain>
    </source>
</reference>
<dbReference type="PRINTS" id="PR00762">
    <property type="entry name" value="CLCHANNEL"/>
</dbReference>
<keyword evidence="8 14" id="KW-0406">Ion transport</keyword>
<comment type="similarity">
    <text evidence="2 14">Belongs to the chloride channel (TC 2.A.49) family.</text>
</comment>
<evidence type="ECO:0000256" key="6">
    <source>
        <dbReference type="ARBA" id="ARBA00022882"/>
    </source>
</evidence>
<dbReference type="InterPro" id="IPR001807">
    <property type="entry name" value="ClC"/>
</dbReference>
<keyword evidence="11" id="KW-0869">Chloride channel</keyword>
<dbReference type="InterPro" id="IPR051280">
    <property type="entry name" value="Cl-channel/antiporter"/>
</dbReference>
<dbReference type="InterPro" id="IPR046342">
    <property type="entry name" value="CBS_dom_sf"/>
</dbReference>
<name>A0AA41VH83_PAPNU</name>
<evidence type="ECO:0000313" key="16">
    <source>
        <dbReference type="EMBL" id="MCL7041170.1"/>
    </source>
</evidence>
<feature type="domain" description="CBS" evidence="15">
    <location>
        <begin position="647"/>
        <end position="696"/>
    </location>
</feature>
<dbReference type="GO" id="GO:0005247">
    <property type="term" value="F:voltage-gated chloride channel activity"/>
    <property type="evidence" value="ECO:0007669"/>
    <property type="project" value="InterPro"/>
</dbReference>
<evidence type="ECO:0000256" key="8">
    <source>
        <dbReference type="ARBA" id="ARBA00023065"/>
    </source>
</evidence>
<evidence type="ECO:0000256" key="2">
    <source>
        <dbReference type="ARBA" id="ARBA00009476"/>
    </source>
</evidence>
<evidence type="ECO:0000256" key="5">
    <source>
        <dbReference type="ARBA" id="ARBA00022737"/>
    </source>
</evidence>
<keyword evidence="3 14" id="KW-0813">Transport</keyword>
<evidence type="ECO:0000259" key="15">
    <source>
        <dbReference type="PROSITE" id="PS51371"/>
    </source>
</evidence>
<evidence type="ECO:0000256" key="12">
    <source>
        <dbReference type="ARBA" id="ARBA00023214"/>
    </source>
</evidence>
<gene>
    <name evidence="16" type="ORF">MKW94_025858</name>
</gene>
<keyword evidence="12 14" id="KW-0868">Chloride</keyword>
<dbReference type="PANTHER" id="PTHR11689:SF136">
    <property type="entry name" value="H(+)_CL(-) EXCHANGE TRANSPORTER 7"/>
    <property type="match status" value="1"/>
</dbReference>
<accession>A0AA41VH83</accession>
<dbReference type="SMART" id="SM00116">
    <property type="entry name" value="CBS"/>
    <property type="match status" value="1"/>
</dbReference>
<feature type="transmembrane region" description="Helical" evidence="14">
    <location>
        <begin position="70"/>
        <end position="99"/>
    </location>
</feature>
<evidence type="ECO:0000256" key="9">
    <source>
        <dbReference type="ARBA" id="ARBA00023122"/>
    </source>
</evidence>
<keyword evidence="17" id="KW-1185">Reference proteome</keyword>
<dbReference type="PANTHER" id="PTHR11689">
    <property type="entry name" value="CHLORIDE CHANNEL PROTEIN CLC FAMILY MEMBER"/>
    <property type="match status" value="1"/>
</dbReference>
<comment type="caution">
    <text evidence="14">Lacks conserved residue(s) required for the propagation of feature annotation.</text>
</comment>
<dbReference type="SUPFAM" id="SSF54631">
    <property type="entry name" value="CBS-domain pair"/>
    <property type="match status" value="1"/>
</dbReference>
<dbReference type="Pfam" id="PF00654">
    <property type="entry name" value="Voltage_CLC"/>
    <property type="match status" value="1"/>
</dbReference>
<sequence>MLSDHFQNGIETAKLVWSRIPNSEEEGETGGDSDDFTFRKLSEGSSESLDYEVIENYAYRQEQAQRGKLYVGYYVAVKWFFALLIGIGTGLAAVFINIAVENFAGWKFAATFAIIQKSYLLGFLVYILINLALVFSSVCIITQFAPAAAGSGIPEIKGYLNGVDTHGILLFRTLVGKIFGSIGSVGGGLALGKEGPLVHTGACIASLLGQGGSTKYHLSLRWLQVFKSDRDRRDLVTCGCAAGVAAAFRAPVGGVLFALEEVTSWWRSQLMWRVFFTSAIVAVVVRTAMGWCKSGKCGHFGSGGFIIWDISGGQDDYSFEELLPMAIIGVIGGLLGALFNQLTLYISYWRRTYLHKKGNRVKIIEACLISLITSVISFGLPLLRECSPCPEADANSDIECPRPPGMYGNYVNFFCSKDKEYNDLATIFFNTQDDAIRNLFSAKTFHEYSAQSLLTFLVMFYTLAVVTFGAAVPAGQFVPGIMIGSTYGRLVGMFVVKFYKKLNIEEGTYALLGAASFLGGSMRMTVSLCVIMVEITNNLKLLPLIMLVLLISKAVGDAFNEGLYEEQASLRKIPLLDSKPKYQMRTMTAKEACSTQQVGLIVLFSWVHTIHNLGEFVKPVSSKGLSIRDIHLTSDDLEMYIDLAPFLNPSPYVVPEDMSLTKVYNLFRQLGLRHVFVVPRASRVIGLITRKDLLIE</sequence>
<feature type="transmembrane region" description="Helical" evidence="14">
    <location>
        <begin position="508"/>
        <end position="533"/>
    </location>
</feature>
<protein>
    <recommendedName>
        <fullName evidence="14">Chloride channel protein</fullName>
    </recommendedName>
</protein>
<dbReference type="PRINTS" id="PR01120">
    <property type="entry name" value="CLCHANNELPLT"/>
</dbReference>
<keyword evidence="5" id="KW-0677">Repeat</keyword>
<evidence type="ECO:0000256" key="13">
    <source>
        <dbReference type="PROSITE-ProRule" id="PRU00703"/>
    </source>
</evidence>
<feature type="transmembrane region" description="Helical" evidence="14">
    <location>
        <begin position="119"/>
        <end position="141"/>
    </location>
</feature>
<feature type="transmembrane region" description="Helical" evidence="14">
    <location>
        <begin position="363"/>
        <end position="383"/>
    </location>
</feature>
<dbReference type="InterPro" id="IPR014743">
    <property type="entry name" value="Cl-channel_core"/>
</dbReference>
<dbReference type="Gene3D" id="1.10.3080.10">
    <property type="entry name" value="Clc chloride channel"/>
    <property type="match status" value="1"/>
</dbReference>
<keyword evidence="4 14" id="KW-0812">Transmembrane</keyword>
<keyword evidence="6" id="KW-0407">Ion channel</keyword>
<feature type="transmembrane region" description="Helical" evidence="14">
    <location>
        <begin position="477"/>
        <end position="496"/>
    </location>
</feature>
<dbReference type="Gene3D" id="3.10.580.10">
    <property type="entry name" value="CBS-domain"/>
    <property type="match status" value="1"/>
</dbReference>
<dbReference type="AlphaFoldDB" id="A0AA41VH83"/>
<proteinExistence type="inferred from homology"/>
<dbReference type="Pfam" id="PF00571">
    <property type="entry name" value="CBS"/>
    <property type="match status" value="1"/>
</dbReference>